<dbReference type="InterPro" id="IPR021322">
    <property type="entry name" value="DUF2924"/>
</dbReference>
<evidence type="ECO:0000313" key="3">
    <source>
        <dbReference type="Proteomes" id="UP001379533"/>
    </source>
</evidence>
<organism evidence="2 3">
    <name type="scientific">Pendulispora brunnea</name>
    <dbReference type="NCBI Taxonomy" id="2905690"/>
    <lineage>
        <taxon>Bacteria</taxon>
        <taxon>Pseudomonadati</taxon>
        <taxon>Myxococcota</taxon>
        <taxon>Myxococcia</taxon>
        <taxon>Myxococcales</taxon>
        <taxon>Sorangiineae</taxon>
        <taxon>Pendulisporaceae</taxon>
        <taxon>Pendulispora</taxon>
    </lineage>
</organism>
<evidence type="ECO:0000313" key="2">
    <source>
        <dbReference type="EMBL" id="WXA94540.1"/>
    </source>
</evidence>
<protein>
    <submittedName>
        <fullName evidence="2">DUF2924 domain-containing protein</fullName>
    </submittedName>
</protein>
<gene>
    <name evidence="2" type="ORF">LZC95_50005</name>
</gene>
<reference evidence="2 3" key="1">
    <citation type="submission" date="2021-12" db="EMBL/GenBank/DDBJ databases">
        <title>Discovery of the Pendulisporaceae a myxobacterial family with distinct sporulation behavior and unique specialized metabolism.</title>
        <authorList>
            <person name="Garcia R."/>
            <person name="Popoff A."/>
            <person name="Bader C.D."/>
            <person name="Loehr J."/>
            <person name="Walesch S."/>
            <person name="Walt C."/>
            <person name="Boldt J."/>
            <person name="Bunk B."/>
            <person name="Haeckl F.J.F.P.J."/>
            <person name="Gunesch A.P."/>
            <person name="Birkelbach J."/>
            <person name="Nuebel U."/>
            <person name="Pietschmann T."/>
            <person name="Bach T."/>
            <person name="Mueller R."/>
        </authorList>
    </citation>
    <scope>NUCLEOTIDE SEQUENCE [LARGE SCALE GENOMIC DNA]</scope>
    <source>
        <strain evidence="2 3">MSr12523</strain>
    </source>
</reference>
<dbReference type="RefSeq" id="WP_394845149.1">
    <property type="nucleotide sequence ID" value="NZ_CP089982.1"/>
</dbReference>
<dbReference type="Pfam" id="PF11149">
    <property type="entry name" value="DUF2924"/>
    <property type="match status" value="1"/>
</dbReference>
<dbReference type="Proteomes" id="UP001379533">
    <property type="component" value="Chromosome"/>
</dbReference>
<accession>A0ABZ2KAD2</accession>
<keyword evidence="3" id="KW-1185">Reference proteome</keyword>
<proteinExistence type="predicted"/>
<evidence type="ECO:0000256" key="1">
    <source>
        <dbReference type="SAM" id="MobiDB-lite"/>
    </source>
</evidence>
<feature type="region of interest" description="Disordered" evidence="1">
    <location>
        <begin position="90"/>
        <end position="110"/>
    </location>
</feature>
<dbReference type="EMBL" id="CP089982">
    <property type="protein sequence ID" value="WXA94540.1"/>
    <property type="molecule type" value="Genomic_DNA"/>
</dbReference>
<name>A0ABZ2KAD2_9BACT</name>
<sequence length="166" mass="18422">MAADVQARDVPARKVIESIQRQLDDLQTMTVAQLQVQYRVVFGHDATSRNKPHLIRKIGYRLQEKAGGSLSVRAKERIGELIGTVPIHHAVPSASRDGGSGRLPPGTLLQREHGGKVHQVQVGEFDFEYEGVRYASLSAVARKITGTHWNGRRFFNLTADKKKESA</sequence>